<sequence>DAVLPMSAAANSLPPLSKSFIQMGPQGALSATKLLSPFSDIFDSLELKNPFVHLRVSVAVVVLFIGILLTMDYLGILSDVTVFMFAEWYKPRCKLEHFLHGSGGVVDSLVRGMQKFGGMLSLGSHVENIVVEKGRSVGVRLRSGQ</sequence>
<keyword evidence="1" id="KW-0812">Transmembrane</keyword>
<gene>
    <name evidence="2" type="ORF">IFM89_022061</name>
</gene>
<organism evidence="2 3">
    <name type="scientific">Coptis chinensis</name>
    <dbReference type="NCBI Taxonomy" id="261450"/>
    <lineage>
        <taxon>Eukaryota</taxon>
        <taxon>Viridiplantae</taxon>
        <taxon>Streptophyta</taxon>
        <taxon>Embryophyta</taxon>
        <taxon>Tracheophyta</taxon>
        <taxon>Spermatophyta</taxon>
        <taxon>Magnoliopsida</taxon>
        <taxon>Ranunculales</taxon>
        <taxon>Ranunculaceae</taxon>
        <taxon>Coptidoideae</taxon>
        <taxon>Coptis</taxon>
    </lineage>
</organism>
<evidence type="ECO:0000313" key="2">
    <source>
        <dbReference type="EMBL" id="KAF9593362.1"/>
    </source>
</evidence>
<dbReference type="InterPro" id="IPR036188">
    <property type="entry name" value="FAD/NAD-bd_sf"/>
</dbReference>
<feature type="non-terminal residue" evidence="2">
    <location>
        <position position="1"/>
    </location>
</feature>
<name>A0A835LI56_9MAGN</name>
<dbReference type="Proteomes" id="UP000631114">
    <property type="component" value="Unassembled WGS sequence"/>
</dbReference>
<dbReference type="SUPFAM" id="SSF51905">
    <property type="entry name" value="FAD/NAD(P)-binding domain"/>
    <property type="match status" value="1"/>
</dbReference>
<protein>
    <submittedName>
        <fullName evidence="2">Uncharacterized protein</fullName>
    </submittedName>
</protein>
<feature type="transmembrane region" description="Helical" evidence="1">
    <location>
        <begin position="52"/>
        <end position="74"/>
    </location>
</feature>
<dbReference type="PANTHER" id="PTHR46313:SF1">
    <property type="entry name" value="FAD_NAD(P)-BINDING OXIDOREDUCTASE FAMILY PROTEIN"/>
    <property type="match status" value="1"/>
</dbReference>
<keyword evidence="1" id="KW-1133">Transmembrane helix</keyword>
<keyword evidence="3" id="KW-1185">Reference proteome</keyword>
<dbReference type="Gene3D" id="3.50.50.60">
    <property type="entry name" value="FAD/NAD(P)-binding domain"/>
    <property type="match status" value="1"/>
</dbReference>
<dbReference type="PANTHER" id="PTHR46313">
    <property type="match status" value="1"/>
</dbReference>
<dbReference type="InterPro" id="IPR045892">
    <property type="entry name" value="CrtISO-like"/>
</dbReference>
<dbReference type="OrthoDB" id="7777654at2759"/>
<evidence type="ECO:0000313" key="3">
    <source>
        <dbReference type="Proteomes" id="UP000631114"/>
    </source>
</evidence>
<feature type="non-terminal residue" evidence="2">
    <location>
        <position position="145"/>
    </location>
</feature>
<reference evidence="2 3" key="1">
    <citation type="submission" date="2020-10" db="EMBL/GenBank/DDBJ databases">
        <title>The Coptis chinensis genome and diversification of protoberbering-type alkaloids.</title>
        <authorList>
            <person name="Wang B."/>
            <person name="Shu S."/>
            <person name="Song C."/>
            <person name="Liu Y."/>
        </authorList>
    </citation>
    <scope>NUCLEOTIDE SEQUENCE [LARGE SCALE GENOMIC DNA]</scope>
    <source>
        <strain evidence="2">HL-2020</strain>
        <tissue evidence="2">Leaf</tissue>
    </source>
</reference>
<keyword evidence="1" id="KW-0472">Membrane</keyword>
<dbReference type="GO" id="GO:0016116">
    <property type="term" value="P:carotenoid metabolic process"/>
    <property type="evidence" value="ECO:0007669"/>
    <property type="project" value="InterPro"/>
</dbReference>
<accession>A0A835LI56</accession>
<evidence type="ECO:0000256" key="1">
    <source>
        <dbReference type="SAM" id="Phobius"/>
    </source>
</evidence>
<comment type="caution">
    <text evidence="2">The sequence shown here is derived from an EMBL/GenBank/DDBJ whole genome shotgun (WGS) entry which is preliminary data.</text>
</comment>
<dbReference type="EMBL" id="JADFTS010000008">
    <property type="protein sequence ID" value="KAF9593362.1"/>
    <property type="molecule type" value="Genomic_DNA"/>
</dbReference>
<proteinExistence type="predicted"/>
<dbReference type="AlphaFoldDB" id="A0A835LI56"/>